<organism evidence="1">
    <name type="scientific">Myoviridae sp. ctzS633</name>
    <dbReference type="NCBI Taxonomy" id="2825212"/>
    <lineage>
        <taxon>Viruses</taxon>
        <taxon>Duplodnaviria</taxon>
        <taxon>Heunggongvirae</taxon>
        <taxon>Uroviricota</taxon>
        <taxon>Caudoviricetes</taxon>
    </lineage>
</organism>
<accession>A0A8S5PST0</accession>
<name>A0A8S5PST0_9CAUD</name>
<sequence>MVYFKGANDKHHRPMNIASGELFDRLAFAPIYRDELLPDVIRWIEHNKKCAPECSIQCRAPGTAKIIYA</sequence>
<reference evidence="1" key="1">
    <citation type="journal article" date="2021" name="Proc. Natl. Acad. Sci. U.S.A.">
        <title>A Catalog of Tens of Thousands of Viruses from Human Metagenomes Reveals Hidden Associations with Chronic Diseases.</title>
        <authorList>
            <person name="Tisza M.J."/>
            <person name="Buck C.B."/>
        </authorList>
    </citation>
    <scope>NUCLEOTIDE SEQUENCE</scope>
    <source>
        <strain evidence="1">CtzS633</strain>
    </source>
</reference>
<dbReference type="EMBL" id="BK015505">
    <property type="protein sequence ID" value="DAE10207.1"/>
    <property type="molecule type" value="Genomic_DNA"/>
</dbReference>
<proteinExistence type="predicted"/>
<protein>
    <submittedName>
        <fullName evidence="1">Uncharacterized protein</fullName>
    </submittedName>
</protein>
<evidence type="ECO:0000313" key="1">
    <source>
        <dbReference type="EMBL" id="DAE10207.1"/>
    </source>
</evidence>